<evidence type="ECO:0000313" key="2">
    <source>
        <dbReference type="Proteomes" id="UP000032160"/>
    </source>
</evidence>
<dbReference type="Gene3D" id="3.40.50.720">
    <property type="entry name" value="NAD(P)-binding Rossmann-like Domain"/>
    <property type="match status" value="1"/>
</dbReference>
<dbReference type="OrthoDB" id="3518805at2"/>
<name>X5MMW0_9HYPH</name>
<evidence type="ECO:0000313" key="1">
    <source>
        <dbReference type="EMBL" id="CDO59586.1"/>
    </source>
</evidence>
<dbReference type="Proteomes" id="UP000032160">
    <property type="component" value="Chromosome I"/>
</dbReference>
<organism evidence="1 2">
    <name type="scientific">Candidatus Phaeomarinibacter ectocarpi</name>
    <dbReference type="NCBI Taxonomy" id="1458461"/>
    <lineage>
        <taxon>Bacteria</taxon>
        <taxon>Pseudomonadati</taxon>
        <taxon>Pseudomonadota</taxon>
        <taxon>Alphaproteobacteria</taxon>
        <taxon>Hyphomicrobiales</taxon>
        <taxon>Parvibaculaceae</taxon>
        <taxon>Candidatus Phaeomarinibacter</taxon>
    </lineage>
</organism>
<sequence>MSKTILVAGGYGLVGSHIARHLRRIMPDAKLIIAGRNPDKAADIVSELGNADALGLETTDPVAALQSVGKMDALIAALQDPHDKMLTHAINNGIAHLSITRSVLDMSGFVGHVAHANLTAPVVPTAHWQAGILSLAALDLASQFKTVDSIALSALFDMTDPIGPMTVEDAGHFFGKALLVRDGLWTWVDPDAEVTSITIDGETFDARPMSNLDTMSLRSATNAADITFHLGIANSRGTRAGGAASHDMQIIMKGTDANGSAITRTRLVSDPRGQAQLTATGAALAVQRAIGGDGKPAPTATLHMPETILDAADYTARLQSEFGILVQDA</sequence>
<dbReference type="STRING" id="1458461.BN1012_Phect1372"/>
<protein>
    <submittedName>
        <fullName evidence="1">Saccharopine dehydrogenase</fullName>
    </submittedName>
</protein>
<reference evidence="1 2" key="1">
    <citation type="journal article" date="2014" name="Front. Genet.">
        <title>Genome and metabolic network of "Candidatus Phaeomarinobacter ectocarpi" Ec32, a new candidate genus of Alphaproteobacteria frequently associated with brown algae.</title>
        <authorList>
            <person name="Dittami S.M."/>
            <person name="Barbeyron T."/>
            <person name="Boyen C."/>
            <person name="Cambefort J."/>
            <person name="Collet G."/>
            <person name="Delage L."/>
            <person name="Gobet A."/>
            <person name="Groisillier A."/>
            <person name="Leblanc C."/>
            <person name="Michel G."/>
            <person name="Scornet D."/>
            <person name="Siegel A."/>
            <person name="Tapia J.E."/>
            <person name="Tonon T."/>
        </authorList>
    </citation>
    <scope>NUCLEOTIDE SEQUENCE [LARGE SCALE GENOMIC DNA]</scope>
    <source>
        <strain evidence="1 2">Ec32</strain>
    </source>
</reference>
<dbReference type="EMBL" id="HG966617">
    <property type="protein sequence ID" value="CDO59586.1"/>
    <property type="molecule type" value="Genomic_DNA"/>
</dbReference>
<accession>X5MMW0</accession>
<dbReference type="InterPro" id="IPR036291">
    <property type="entry name" value="NAD(P)-bd_dom_sf"/>
</dbReference>
<keyword evidence="2" id="KW-1185">Reference proteome</keyword>
<dbReference type="RefSeq" id="WP_043950194.1">
    <property type="nucleotide sequence ID" value="NZ_HG966617.1"/>
</dbReference>
<proteinExistence type="predicted"/>
<dbReference type="AlphaFoldDB" id="X5MMW0"/>
<dbReference type="HOGENOM" id="CLU_065104_0_0_5"/>
<gene>
    <name evidence="1" type="ORF">BN1012_Phect1372</name>
</gene>
<dbReference type="KEGG" id="pect:BN1012_Phect1372"/>
<dbReference type="SUPFAM" id="SSF51735">
    <property type="entry name" value="NAD(P)-binding Rossmann-fold domains"/>
    <property type="match status" value="1"/>
</dbReference>